<dbReference type="PANTHER" id="PTHR43433:SF1">
    <property type="entry name" value="BLL5160 PROTEIN"/>
    <property type="match status" value="1"/>
</dbReference>
<dbReference type="RefSeq" id="WP_109940643.1">
    <property type="nucleotide sequence ID" value="NZ_CP176366.1"/>
</dbReference>
<dbReference type="PRINTS" id="PR00111">
    <property type="entry name" value="ABHYDROLASE"/>
</dbReference>
<dbReference type="EMBL" id="QGMZ01000015">
    <property type="protein sequence ID" value="PWR74879.1"/>
    <property type="molecule type" value="Genomic_DNA"/>
</dbReference>
<organism evidence="2 3">
    <name type="scientific">Methanospirillum stamsii</name>
    <dbReference type="NCBI Taxonomy" id="1277351"/>
    <lineage>
        <taxon>Archaea</taxon>
        <taxon>Methanobacteriati</taxon>
        <taxon>Methanobacteriota</taxon>
        <taxon>Stenosarchaea group</taxon>
        <taxon>Methanomicrobia</taxon>
        <taxon>Methanomicrobiales</taxon>
        <taxon>Methanospirillaceae</taxon>
        <taxon>Methanospirillum</taxon>
    </lineage>
</organism>
<protein>
    <submittedName>
        <fullName evidence="2">Alpha/beta hydrolase</fullName>
    </submittedName>
</protein>
<feature type="domain" description="AB hydrolase-1" evidence="1">
    <location>
        <begin position="31"/>
        <end position="265"/>
    </location>
</feature>
<dbReference type="Gene3D" id="3.40.50.1820">
    <property type="entry name" value="alpha/beta hydrolase"/>
    <property type="match status" value="1"/>
</dbReference>
<proteinExistence type="predicted"/>
<name>A0A2V2N4X6_9EURY</name>
<accession>A0A2V2N4X6</accession>
<dbReference type="InterPro" id="IPR029058">
    <property type="entry name" value="AB_hydrolase_fold"/>
</dbReference>
<evidence type="ECO:0000259" key="1">
    <source>
        <dbReference type="Pfam" id="PF00561"/>
    </source>
</evidence>
<dbReference type="Proteomes" id="UP000245934">
    <property type="component" value="Unassembled WGS sequence"/>
</dbReference>
<keyword evidence="2" id="KW-0378">Hydrolase</keyword>
<dbReference type="Pfam" id="PF00561">
    <property type="entry name" value="Abhydrolase_1"/>
    <property type="match status" value="1"/>
</dbReference>
<evidence type="ECO:0000313" key="3">
    <source>
        <dbReference type="Proteomes" id="UP000245934"/>
    </source>
</evidence>
<dbReference type="InterPro" id="IPR050471">
    <property type="entry name" value="AB_hydrolase"/>
</dbReference>
<keyword evidence="3" id="KW-1185">Reference proteome</keyword>
<gene>
    <name evidence="2" type="ORF">DLD82_07585</name>
</gene>
<reference evidence="2 3" key="1">
    <citation type="submission" date="2018-05" db="EMBL/GenBank/DDBJ databases">
        <title>Draft genome of Methanospirillum stamsii Pt1.</title>
        <authorList>
            <person name="Dueholm M.S."/>
            <person name="Nielsen P.H."/>
            <person name="Bakmann L.F."/>
            <person name="Otzen D.E."/>
        </authorList>
    </citation>
    <scope>NUCLEOTIDE SEQUENCE [LARGE SCALE GENOMIC DNA]</scope>
    <source>
        <strain evidence="2 3">Pt1</strain>
    </source>
</reference>
<dbReference type="OrthoDB" id="9890at2157"/>
<dbReference type="PANTHER" id="PTHR43433">
    <property type="entry name" value="HYDROLASE, ALPHA/BETA FOLD FAMILY PROTEIN"/>
    <property type="match status" value="1"/>
</dbReference>
<dbReference type="GO" id="GO:0016787">
    <property type="term" value="F:hydrolase activity"/>
    <property type="evidence" value="ECO:0007669"/>
    <property type="project" value="UniProtKB-KW"/>
</dbReference>
<dbReference type="SUPFAM" id="SSF53474">
    <property type="entry name" value="alpha/beta-Hydrolases"/>
    <property type="match status" value="1"/>
</dbReference>
<dbReference type="InterPro" id="IPR000073">
    <property type="entry name" value="AB_hydrolase_1"/>
</dbReference>
<dbReference type="GeneID" id="97610643"/>
<dbReference type="AlphaFoldDB" id="A0A2V2N4X6"/>
<comment type="caution">
    <text evidence="2">The sequence shown here is derived from an EMBL/GenBank/DDBJ whole genome shotgun (WGS) entry which is preliminary data.</text>
</comment>
<evidence type="ECO:0000313" key="2">
    <source>
        <dbReference type="EMBL" id="PWR74879.1"/>
    </source>
</evidence>
<sequence length="280" mass="31231">MNDANERLQTSEILKTIYGDIEYSVLGEGRPVLILHGAGGGFDFGLWSGKAFLSGNHQIIAVSRYGYLHSPIPENASIQNQAAQYNLLLDHLNLSKVVVVGASAGGPSAIQFANDYPEKSSKLILISAVSRPEPEDEEEPAYIKIIHIIQQSDYAYWLFSKFAQPTILDLMGVPKDVYSNFTPEQKQLAQEMLDVMHPMTQRYKGTINDADMLFSENISANNISCPVLIMHARDDALVNYTHALHSHEIINQSQLKLFETGGHAMLSQIKEVREEINQFL</sequence>